<dbReference type="InterPro" id="IPR017930">
    <property type="entry name" value="Myb_dom"/>
</dbReference>
<dbReference type="InParanoid" id="A0A078B372"/>
<feature type="domain" description="HTH myb-type" evidence="2">
    <location>
        <begin position="154"/>
        <end position="201"/>
    </location>
</feature>
<dbReference type="SUPFAM" id="SSF46689">
    <property type="entry name" value="Homeodomain-like"/>
    <property type="match status" value="1"/>
</dbReference>
<dbReference type="InterPro" id="IPR009057">
    <property type="entry name" value="Homeodomain-like_sf"/>
</dbReference>
<dbReference type="PROSITE" id="PS51294">
    <property type="entry name" value="HTH_MYB"/>
    <property type="match status" value="1"/>
</dbReference>
<evidence type="ECO:0000313" key="3">
    <source>
        <dbReference type="EMBL" id="CDW87697.1"/>
    </source>
</evidence>
<gene>
    <name evidence="3" type="primary">Contig765.g835</name>
    <name evidence="3" type="ORF">STYLEM_16809</name>
</gene>
<dbReference type="Pfam" id="PF00249">
    <property type="entry name" value="Myb_DNA-binding"/>
    <property type="match status" value="1"/>
</dbReference>
<evidence type="ECO:0000259" key="2">
    <source>
        <dbReference type="PROSITE" id="PS51294"/>
    </source>
</evidence>
<keyword evidence="4" id="KW-1185">Reference proteome</keyword>
<evidence type="ECO:0000313" key="4">
    <source>
        <dbReference type="Proteomes" id="UP000039865"/>
    </source>
</evidence>
<evidence type="ECO:0000259" key="1">
    <source>
        <dbReference type="PROSITE" id="PS50090"/>
    </source>
</evidence>
<dbReference type="InterPro" id="IPR001005">
    <property type="entry name" value="SANT/Myb"/>
</dbReference>
<dbReference type="PANTHER" id="PTHR44042">
    <property type="entry name" value="DUPLICATED HOMEODOMAIN-LIKE SUPERFAMILY PROTEIN-RELATED"/>
    <property type="match status" value="1"/>
</dbReference>
<protein>
    <submittedName>
        <fullName evidence="3">Uncharacterized protein loc101772290</fullName>
    </submittedName>
</protein>
<dbReference type="Proteomes" id="UP000039865">
    <property type="component" value="Unassembled WGS sequence"/>
</dbReference>
<dbReference type="PANTHER" id="PTHR44042:SF67">
    <property type="entry name" value="MYB-LIKE PROTEIN I"/>
    <property type="match status" value="1"/>
</dbReference>
<reference evidence="3 4" key="1">
    <citation type="submission" date="2014-06" db="EMBL/GenBank/DDBJ databases">
        <authorList>
            <person name="Swart Estienne"/>
        </authorList>
    </citation>
    <scope>NUCLEOTIDE SEQUENCE [LARGE SCALE GENOMIC DNA]</scope>
    <source>
        <strain evidence="3 4">130c</strain>
    </source>
</reference>
<dbReference type="PROSITE" id="PS50090">
    <property type="entry name" value="MYB_LIKE"/>
    <property type="match status" value="1"/>
</dbReference>
<dbReference type="AlphaFoldDB" id="A0A078B372"/>
<name>A0A078B372_STYLE</name>
<dbReference type="EMBL" id="CCKQ01015849">
    <property type="protein sequence ID" value="CDW87697.1"/>
    <property type="molecule type" value="Genomic_DNA"/>
</dbReference>
<organism evidence="3 4">
    <name type="scientific">Stylonychia lemnae</name>
    <name type="common">Ciliate</name>
    <dbReference type="NCBI Taxonomy" id="5949"/>
    <lineage>
        <taxon>Eukaryota</taxon>
        <taxon>Sar</taxon>
        <taxon>Alveolata</taxon>
        <taxon>Ciliophora</taxon>
        <taxon>Intramacronucleata</taxon>
        <taxon>Spirotrichea</taxon>
        <taxon>Stichotrichia</taxon>
        <taxon>Sporadotrichida</taxon>
        <taxon>Oxytrichidae</taxon>
        <taxon>Stylonychinae</taxon>
        <taxon>Stylonychia</taxon>
    </lineage>
</organism>
<accession>A0A078B372</accession>
<dbReference type="SMART" id="SM00717">
    <property type="entry name" value="SANT"/>
    <property type="match status" value="1"/>
</dbReference>
<dbReference type="OrthoDB" id="118550at2759"/>
<dbReference type="Gene3D" id="1.10.10.60">
    <property type="entry name" value="Homeodomain-like"/>
    <property type="match status" value="1"/>
</dbReference>
<proteinExistence type="predicted"/>
<feature type="domain" description="Myb-like" evidence="1">
    <location>
        <begin position="154"/>
        <end position="197"/>
    </location>
</feature>
<dbReference type="CDD" id="cd00167">
    <property type="entry name" value="SANT"/>
    <property type="match status" value="1"/>
</dbReference>
<sequence length="346" mass="41385">MQKSLLPLQYNYNQPQELFEIRLQTHHNQERRIITLQCDSEYSEKFRKILSHQNSHQLLRKLIKKGMDEIDQIIEIVDQGLQDLHVENDLEQIKRQTRQQLKEKICHFPDDQLNITNEFYQDFENMQIQGHNAPTMNCNVQVSSASESKETYFWKENECVLFIKALHKYGKKWKEISNYFNQKRNQLQCRSHGQKYLKSLKVLLIITQRVIEGKHMPSDQDHIRIKAYEQDRGSVLKSFKSQKESFQDFQLNSQFFPRYLYNLIIEGQDAKLLQLTDKMKQINQAISNELSFYDQLKEAKKNKNEPLQKNKRPYSAILMESQTINIETIAKIEDVEDQRVTRRQKK</sequence>